<dbReference type="GO" id="GO:0015031">
    <property type="term" value="P:protein transport"/>
    <property type="evidence" value="ECO:0007669"/>
    <property type="project" value="UniProtKB-KW"/>
</dbReference>
<keyword evidence="6" id="KW-0509">mRNA transport</keyword>
<comment type="similarity">
    <text evidence="3">Belongs to the NDC1 family.</text>
</comment>
<dbReference type="GeneID" id="54359550"/>
<dbReference type="Proteomes" id="UP000504637">
    <property type="component" value="Unplaced"/>
</dbReference>
<evidence type="ECO:0000256" key="2">
    <source>
        <dbReference type="ARBA" id="ARBA00004567"/>
    </source>
</evidence>
<dbReference type="GO" id="GO:0005816">
    <property type="term" value="C:spindle pole body"/>
    <property type="evidence" value="ECO:0007669"/>
    <property type="project" value="TreeGrafter"/>
</dbReference>
<feature type="transmembrane region" description="Helical" evidence="14">
    <location>
        <begin position="300"/>
        <end position="327"/>
    </location>
</feature>
<dbReference type="InterPro" id="IPR019049">
    <property type="entry name" value="Nucleoporin_prot_Ndc1/Nup"/>
</dbReference>
<evidence type="ECO:0000256" key="6">
    <source>
        <dbReference type="ARBA" id="ARBA00022816"/>
    </source>
</evidence>
<dbReference type="AlphaFoldDB" id="A0A6J3LWV3"/>
<dbReference type="GO" id="GO:0106166">
    <property type="term" value="F:spindle pole body-nuclear membrane anchor activity"/>
    <property type="evidence" value="ECO:0007669"/>
    <property type="project" value="TreeGrafter"/>
</dbReference>
<keyword evidence="8 14" id="KW-1133">Transmembrane helix</keyword>
<dbReference type="GO" id="GO:0070762">
    <property type="term" value="C:nuclear pore transmembrane ring"/>
    <property type="evidence" value="ECO:0007669"/>
    <property type="project" value="TreeGrafter"/>
</dbReference>
<reference evidence="16" key="2">
    <citation type="submission" date="2020-04" db="EMBL/GenBank/DDBJ databases">
        <authorList>
            <consortium name="NCBI Genome Project"/>
        </authorList>
    </citation>
    <scope>NUCLEOTIDE SEQUENCE</scope>
    <source>
        <strain evidence="16">CBS 342.82</strain>
    </source>
</reference>
<dbReference type="GO" id="GO:0070631">
    <property type="term" value="P:spindle pole body localization"/>
    <property type="evidence" value="ECO:0007669"/>
    <property type="project" value="TreeGrafter"/>
</dbReference>
<keyword evidence="7" id="KW-0653">Protein transport</keyword>
<evidence type="ECO:0000256" key="13">
    <source>
        <dbReference type="SAM" id="MobiDB-lite"/>
    </source>
</evidence>
<evidence type="ECO:0000256" key="3">
    <source>
        <dbReference type="ARBA" id="ARBA00005760"/>
    </source>
</evidence>
<feature type="transmembrane region" description="Helical" evidence="14">
    <location>
        <begin position="246"/>
        <end position="266"/>
    </location>
</feature>
<reference evidence="16" key="3">
    <citation type="submission" date="2025-08" db="UniProtKB">
        <authorList>
            <consortium name="RefSeq"/>
        </authorList>
    </citation>
    <scope>IDENTIFICATION</scope>
    <source>
        <strain evidence="16">CBS 342.82</strain>
    </source>
</reference>
<evidence type="ECO:0000256" key="7">
    <source>
        <dbReference type="ARBA" id="ARBA00022927"/>
    </source>
</evidence>
<keyword evidence="11 14" id="KW-0472">Membrane</keyword>
<accession>A0A6J3LWV3</accession>
<dbReference type="GO" id="GO:0006999">
    <property type="term" value="P:nuclear pore organization"/>
    <property type="evidence" value="ECO:0007669"/>
    <property type="project" value="TreeGrafter"/>
</dbReference>
<dbReference type="GO" id="GO:0051028">
    <property type="term" value="P:mRNA transport"/>
    <property type="evidence" value="ECO:0007669"/>
    <property type="project" value="UniProtKB-KW"/>
</dbReference>
<keyword evidence="10" id="KW-0906">Nuclear pore complex</keyword>
<evidence type="ECO:0000256" key="14">
    <source>
        <dbReference type="SAM" id="Phobius"/>
    </source>
</evidence>
<keyword evidence="15" id="KW-1185">Reference proteome</keyword>
<dbReference type="GO" id="GO:0031965">
    <property type="term" value="C:nuclear membrane"/>
    <property type="evidence" value="ECO:0007669"/>
    <property type="project" value="UniProtKB-SubCell"/>
</dbReference>
<keyword evidence="5 14" id="KW-0812">Transmembrane</keyword>
<evidence type="ECO:0000256" key="11">
    <source>
        <dbReference type="ARBA" id="ARBA00023136"/>
    </source>
</evidence>
<organism evidence="16">
    <name type="scientific">Dissoconium aciculare CBS 342.82</name>
    <dbReference type="NCBI Taxonomy" id="1314786"/>
    <lineage>
        <taxon>Eukaryota</taxon>
        <taxon>Fungi</taxon>
        <taxon>Dikarya</taxon>
        <taxon>Ascomycota</taxon>
        <taxon>Pezizomycotina</taxon>
        <taxon>Dothideomycetes</taxon>
        <taxon>Dothideomycetidae</taxon>
        <taxon>Mycosphaerellales</taxon>
        <taxon>Dissoconiaceae</taxon>
        <taxon>Dissoconium</taxon>
    </lineage>
</organism>
<gene>
    <name evidence="16" type="ORF">K489DRAFT_324349</name>
</gene>
<evidence type="ECO:0000256" key="10">
    <source>
        <dbReference type="ARBA" id="ARBA00023132"/>
    </source>
</evidence>
<evidence type="ECO:0000313" key="15">
    <source>
        <dbReference type="Proteomes" id="UP000504637"/>
    </source>
</evidence>
<evidence type="ECO:0000256" key="8">
    <source>
        <dbReference type="ARBA" id="ARBA00022989"/>
    </source>
</evidence>
<evidence type="ECO:0000256" key="12">
    <source>
        <dbReference type="ARBA" id="ARBA00023242"/>
    </source>
</evidence>
<evidence type="ECO:0000256" key="9">
    <source>
        <dbReference type="ARBA" id="ARBA00023010"/>
    </source>
</evidence>
<keyword evidence="12" id="KW-0539">Nucleus</keyword>
<protein>
    <recommendedName>
        <fullName evidence="17">Nuclear envelope protein</fullName>
    </recommendedName>
</protein>
<dbReference type="PANTHER" id="PTHR13269">
    <property type="entry name" value="NUCLEOPORIN NDC1"/>
    <property type="match status" value="1"/>
</dbReference>
<name>A0A6J3LWV3_9PEZI</name>
<keyword evidence="4" id="KW-0813">Transport</keyword>
<keyword evidence="9" id="KW-0811">Translocation</keyword>
<proteinExistence type="inferred from homology"/>
<reference evidence="16" key="1">
    <citation type="submission" date="2020-01" db="EMBL/GenBank/DDBJ databases">
        <authorList>
            <consortium name="DOE Joint Genome Institute"/>
            <person name="Haridas S."/>
            <person name="Albert R."/>
            <person name="Binder M."/>
            <person name="Bloem J."/>
            <person name="Labutti K."/>
            <person name="Salamov A."/>
            <person name="Andreopoulos B."/>
            <person name="Baker S.E."/>
            <person name="Barry K."/>
            <person name="Bills G."/>
            <person name="Bluhm B.H."/>
            <person name="Cannon C."/>
            <person name="Castanera R."/>
            <person name="Culley D.E."/>
            <person name="Daum C."/>
            <person name="Ezra D."/>
            <person name="Gonzalez J.B."/>
            <person name="Henrissat B."/>
            <person name="Kuo A."/>
            <person name="Liang C."/>
            <person name="Lipzen A."/>
            <person name="Lutzoni F."/>
            <person name="Magnuson J."/>
            <person name="Mondo S."/>
            <person name="Nolan M."/>
            <person name="Ohm R."/>
            <person name="Pangilinan J."/>
            <person name="Park H.-J."/>
            <person name="Ramirez L."/>
            <person name="Alfaro M."/>
            <person name="Sun H."/>
            <person name="Tritt A."/>
            <person name="Yoshinaga Y."/>
            <person name="Zwiers L.-H."/>
            <person name="Turgeon B.G."/>
            <person name="Goodwin S.B."/>
            <person name="Spatafora J.W."/>
            <person name="Crous P.W."/>
            <person name="Grigoriev I.V."/>
        </authorList>
    </citation>
    <scope>NUCLEOTIDE SEQUENCE</scope>
    <source>
        <strain evidence="16">CBS 342.82</strain>
    </source>
</reference>
<comment type="subcellular location">
    <subcellularLocation>
        <location evidence="1">Nucleus membrane</location>
        <topology evidence="1">Multi-pass membrane protein</topology>
    </subcellularLocation>
    <subcellularLocation>
        <location evidence="2">Nucleus</location>
        <location evidence="2">Nuclear pore complex</location>
    </subcellularLocation>
</comment>
<feature type="transmembrane region" description="Helical" evidence="14">
    <location>
        <begin position="42"/>
        <end position="61"/>
    </location>
</feature>
<dbReference type="OrthoDB" id="67850at2759"/>
<feature type="compositionally biased region" description="Basic and acidic residues" evidence="13">
    <location>
        <begin position="682"/>
        <end position="692"/>
    </location>
</feature>
<feature type="region of interest" description="Disordered" evidence="13">
    <location>
        <begin position="662"/>
        <end position="692"/>
    </location>
</feature>
<evidence type="ECO:0000256" key="5">
    <source>
        <dbReference type="ARBA" id="ARBA00022692"/>
    </source>
</evidence>
<evidence type="ECO:0000313" key="16">
    <source>
        <dbReference type="RefSeq" id="XP_033457169.1"/>
    </source>
</evidence>
<evidence type="ECO:0000256" key="1">
    <source>
        <dbReference type="ARBA" id="ARBA00004232"/>
    </source>
</evidence>
<dbReference type="RefSeq" id="XP_033457169.1">
    <property type="nucleotide sequence ID" value="XM_033601750.1"/>
</dbReference>
<evidence type="ECO:0008006" key="17">
    <source>
        <dbReference type="Google" id="ProtNLM"/>
    </source>
</evidence>
<dbReference type="Pfam" id="PF09531">
    <property type="entry name" value="Ndc1_Nup"/>
    <property type="match status" value="1"/>
</dbReference>
<evidence type="ECO:0000256" key="4">
    <source>
        <dbReference type="ARBA" id="ARBA00022448"/>
    </source>
</evidence>
<feature type="transmembrane region" description="Helical" evidence="14">
    <location>
        <begin position="67"/>
        <end position="93"/>
    </location>
</feature>
<sequence>MAASNGVLFAPRASQSAPAAAKPQERTRLYKDFLTPALHRRFTSSAGIVLAACWLASILIGTNSHIFWSWFPIGAAGVRAILLLIPCMAVFIVRVANMHVGERTANGPALAALAAITQSKSLGSTLHTVGWYMWSGWFFGEVYMWSSKPEDSLGMIDLGRTYERARLNENPIFLRCLFVLLGLIQATRHLAVDYDQIAIPTWIDDAASQKSEQASSGSNASASLLSKLPPSLQLLAGRSTGIAHRALKLTVVGILFVTLPVYFLVLRRTAWSWTYMVGRAFYSQLPPSAPPTGLLNFGRLAWQAFFGAFLLALLWEFSNATFAVYVAQPPLKKGQPLTNEIKDDPNGSLITGLKSKREVPRTFAFWELYIICTQFEVRRKTIFIEVDRAGGSTWRQICDQCLAEISKIGQRINSVDDYGRRIVSAPKTQELADDANAASIGLPKIANHGIQDRPDMFLKPKKDLAQAVGTFAKSIGQSPTSHNPVASIQRSADQILPKEQRQRIVQDQFAQANSYAVKFLQMPVGEAFRQTFAYRASAVTFGTPHSNRVTVIYAVRALTKLAVCSLTEAQYGGVSKDIPVIIRTLTAAIRSMERFTRTLKPDWTDVLFSERDREVADIRQVLEVIKAGLEEIVLAFGEYAGELGLSKMEVREAREASTRKAITSGGVAGAAETKRLPSNSGERVEMVQRRRG</sequence>
<dbReference type="PANTHER" id="PTHR13269:SF6">
    <property type="entry name" value="NUCLEOPORIN NDC1"/>
    <property type="match status" value="1"/>
</dbReference>